<protein>
    <submittedName>
        <fullName evidence="3">Poly-beta-1,6-N-acetyl-D-glucosamine synthase</fullName>
        <ecNumber evidence="3">2.4.1.-</ecNumber>
    </submittedName>
</protein>
<evidence type="ECO:0000313" key="4">
    <source>
        <dbReference type="Proteomes" id="UP000254343"/>
    </source>
</evidence>
<keyword evidence="3" id="KW-0808">Transferase</keyword>
<dbReference type="RefSeq" id="WP_002716014.1">
    <property type="nucleotide sequence ID" value="NZ_UFSI01000001.1"/>
</dbReference>
<dbReference type="InterPro" id="IPR029044">
    <property type="entry name" value="Nucleotide-diphossugar_trans"/>
</dbReference>
<accession>A0A380W959</accession>
<dbReference type="PANTHER" id="PTHR48090">
    <property type="entry name" value="UNDECAPRENYL-PHOSPHATE 4-DEOXY-4-FORMAMIDO-L-ARABINOSE TRANSFERASE-RELATED"/>
    <property type="match status" value="1"/>
</dbReference>
<feature type="transmembrane region" description="Helical" evidence="1">
    <location>
        <begin position="237"/>
        <end position="262"/>
    </location>
</feature>
<evidence type="ECO:0000256" key="1">
    <source>
        <dbReference type="SAM" id="Phobius"/>
    </source>
</evidence>
<sequence>MDIAIQSSHCASYRVAVIIPCYNEELTIASTVAGFREALPAAAFYVCDNNSTDRTAQCASESGAVVIVETRQGKGHAMRRLFADVDADVYILVDGDATYDPGAAPAMVERMITDNLDFFNGARVTELQGAYRSGHRFGNRMLTSLVRCFFGRQFSDMLSGYKVFSRRFVKSFPAMSRGFEIETELTVHALSLRMPCAEMPTAYQERPVGSFSKLRTYRDGWRILRLIANLVRNERPLMFFGIAGAVLEIIAFVLSIPLFYTYVETGFVPRLPTAVLIVGLALMGMLSVFSGLILDMSSTGRHEMKRLAYLAIPPIRSLMPAKSGERSAAQ</sequence>
<dbReference type="GO" id="GO:0016757">
    <property type="term" value="F:glycosyltransferase activity"/>
    <property type="evidence" value="ECO:0007669"/>
    <property type="project" value="UniProtKB-KW"/>
</dbReference>
<dbReference type="Proteomes" id="UP000254343">
    <property type="component" value="Unassembled WGS sequence"/>
</dbReference>
<dbReference type="Gene3D" id="3.90.550.10">
    <property type="entry name" value="Spore Coat Polysaccharide Biosynthesis Protein SpsA, Chain A"/>
    <property type="match status" value="1"/>
</dbReference>
<evidence type="ECO:0000313" key="3">
    <source>
        <dbReference type="EMBL" id="SUU85189.1"/>
    </source>
</evidence>
<dbReference type="InterPro" id="IPR050256">
    <property type="entry name" value="Glycosyltransferase_2"/>
</dbReference>
<dbReference type="SUPFAM" id="SSF53448">
    <property type="entry name" value="Nucleotide-diphospho-sugar transferases"/>
    <property type="match status" value="1"/>
</dbReference>
<keyword evidence="1" id="KW-1133">Transmembrane helix</keyword>
<dbReference type="InterPro" id="IPR001173">
    <property type="entry name" value="Glyco_trans_2-like"/>
</dbReference>
<dbReference type="EC" id="2.4.1.-" evidence="3"/>
<dbReference type="Pfam" id="PF00535">
    <property type="entry name" value="Glycos_transf_2"/>
    <property type="match status" value="1"/>
</dbReference>
<keyword evidence="1" id="KW-0472">Membrane</keyword>
<gene>
    <name evidence="3" type="primary">pgaC_2</name>
    <name evidence="3" type="ORF">NCTC12722_02399</name>
</gene>
<keyword evidence="1" id="KW-0812">Transmembrane</keyword>
<reference evidence="3 4" key="1">
    <citation type="submission" date="2018-06" db="EMBL/GenBank/DDBJ databases">
        <authorList>
            <consortium name="Pathogen Informatics"/>
            <person name="Doyle S."/>
        </authorList>
    </citation>
    <scope>NUCLEOTIDE SEQUENCE [LARGE SCALE GENOMIC DNA]</scope>
    <source>
        <strain evidence="3 4">NCTC12722</strain>
    </source>
</reference>
<name>A0A380W959_AFIFE</name>
<proteinExistence type="predicted"/>
<feature type="domain" description="Glycosyltransferase 2-like" evidence="2">
    <location>
        <begin position="17"/>
        <end position="169"/>
    </location>
</feature>
<dbReference type="PANTHER" id="PTHR48090:SF7">
    <property type="entry name" value="RFBJ PROTEIN"/>
    <property type="match status" value="1"/>
</dbReference>
<evidence type="ECO:0000259" key="2">
    <source>
        <dbReference type="Pfam" id="PF00535"/>
    </source>
</evidence>
<dbReference type="CDD" id="cd04179">
    <property type="entry name" value="DPM_DPG-synthase_like"/>
    <property type="match status" value="1"/>
</dbReference>
<feature type="transmembrane region" description="Helical" evidence="1">
    <location>
        <begin position="274"/>
        <end position="296"/>
    </location>
</feature>
<keyword evidence="3" id="KW-0328">Glycosyltransferase</keyword>
<dbReference type="EMBL" id="UIGB01000001">
    <property type="protein sequence ID" value="SUU85189.1"/>
    <property type="molecule type" value="Genomic_DNA"/>
</dbReference>
<organism evidence="3 4">
    <name type="scientific">Afipia felis</name>
    <name type="common">Cat scratch disease bacillus</name>
    <dbReference type="NCBI Taxonomy" id="1035"/>
    <lineage>
        <taxon>Bacteria</taxon>
        <taxon>Pseudomonadati</taxon>
        <taxon>Pseudomonadota</taxon>
        <taxon>Alphaproteobacteria</taxon>
        <taxon>Hyphomicrobiales</taxon>
        <taxon>Nitrobacteraceae</taxon>
        <taxon>Afipia</taxon>
    </lineage>
</organism>
<dbReference type="AlphaFoldDB" id="A0A380W959"/>